<evidence type="ECO:0000313" key="2">
    <source>
        <dbReference type="EMBL" id="KAH0813788.1"/>
    </source>
</evidence>
<dbReference type="Proteomes" id="UP000719412">
    <property type="component" value="Unassembled WGS sequence"/>
</dbReference>
<organism evidence="2 3">
    <name type="scientific">Tenebrio molitor</name>
    <name type="common">Yellow mealworm beetle</name>
    <dbReference type="NCBI Taxonomy" id="7067"/>
    <lineage>
        <taxon>Eukaryota</taxon>
        <taxon>Metazoa</taxon>
        <taxon>Ecdysozoa</taxon>
        <taxon>Arthropoda</taxon>
        <taxon>Hexapoda</taxon>
        <taxon>Insecta</taxon>
        <taxon>Pterygota</taxon>
        <taxon>Neoptera</taxon>
        <taxon>Endopterygota</taxon>
        <taxon>Coleoptera</taxon>
        <taxon>Polyphaga</taxon>
        <taxon>Cucujiformia</taxon>
        <taxon>Tenebrionidae</taxon>
        <taxon>Tenebrio</taxon>
    </lineage>
</organism>
<accession>A0A8J6LBV4</accession>
<proteinExistence type="predicted"/>
<comment type="caution">
    <text evidence="2">The sequence shown here is derived from an EMBL/GenBank/DDBJ whole genome shotgun (WGS) entry which is preliminary data.</text>
</comment>
<name>A0A8J6LBV4_TENMO</name>
<reference evidence="2" key="2">
    <citation type="submission" date="2021-08" db="EMBL/GenBank/DDBJ databases">
        <authorList>
            <person name="Eriksson T."/>
        </authorList>
    </citation>
    <scope>NUCLEOTIDE SEQUENCE</scope>
    <source>
        <strain evidence="2">Stoneville</strain>
        <tissue evidence="2">Whole head</tissue>
    </source>
</reference>
<protein>
    <submittedName>
        <fullName evidence="2">Uncharacterized protein</fullName>
    </submittedName>
</protein>
<reference evidence="2" key="1">
    <citation type="journal article" date="2020" name="J Insects Food Feed">
        <title>The yellow mealworm (Tenebrio molitor) genome: a resource for the emerging insects as food and feed industry.</title>
        <authorList>
            <person name="Eriksson T."/>
            <person name="Andere A."/>
            <person name="Kelstrup H."/>
            <person name="Emery V."/>
            <person name="Picard C."/>
        </authorList>
    </citation>
    <scope>NUCLEOTIDE SEQUENCE</scope>
    <source>
        <strain evidence="2">Stoneville</strain>
        <tissue evidence="2">Whole head</tissue>
    </source>
</reference>
<feature type="compositionally biased region" description="Polar residues" evidence="1">
    <location>
        <begin position="29"/>
        <end position="39"/>
    </location>
</feature>
<evidence type="ECO:0000256" key="1">
    <source>
        <dbReference type="SAM" id="MobiDB-lite"/>
    </source>
</evidence>
<sequence>MEHLLTFQADKTRKIIGQHPAHGVKDDTTSSSRNSTYRGSKNWHKDQVFEKFAEASLSGESATGIKIWESSTPMVVPECEVLESGTNQSEFWHTKQTVTINTGHTAGSDSTDPRRLWLITFIPCASCDLRQVDRMSHHSGSEESRGQIPSDFWVILSGFKVGKTETFNSSISIGDVRLQFKDRWYISPVSKIVA</sequence>
<gene>
    <name evidence="2" type="ORF">GEV33_009002</name>
</gene>
<feature type="region of interest" description="Disordered" evidence="1">
    <location>
        <begin position="16"/>
        <end position="40"/>
    </location>
</feature>
<dbReference type="EMBL" id="JABDTM020024943">
    <property type="protein sequence ID" value="KAH0813788.1"/>
    <property type="molecule type" value="Genomic_DNA"/>
</dbReference>
<evidence type="ECO:0000313" key="3">
    <source>
        <dbReference type="Proteomes" id="UP000719412"/>
    </source>
</evidence>
<dbReference type="AlphaFoldDB" id="A0A8J6LBV4"/>
<keyword evidence="3" id="KW-1185">Reference proteome</keyword>